<gene>
    <name evidence="3" type="ORF">ENL19_02630</name>
</gene>
<reference evidence="3" key="1">
    <citation type="journal article" date="2020" name="mSystems">
        <title>Genome- and Community-Level Interaction Insights into Carbon Utilization and Element Cycling Functions of Hydrothermarchaeota in Hydrothermal Sediment.</title>
        <authorList>
            <person name="Zhou Z."/>
            <person name="Liu Y."/>
            <person name="Xu W."/>
            <person name="Pan J."/>
            <person name="Luo Z.H."/>
            <person name="Li M."/>
        </authorList>
    </citation>
    <scope>NUCLEOTIDE SEQUENCE [LARGE SCALE GENOMIC DNA]</scope>
    <source>
        <strain evidence="3">HyVt-74</strain>
    </source>
</reference>
<protein>
    <submittedName>
        <fullName evidence="3">Cupin domain-containing protein</fullName>
    </submittedName>
</protein>
<evidence type="ECO:0000256" key="1">
    <source>
        <dbReference type="ARBA" id="ARBA00022723"/>
    </source>
</evidence>
<dbReference type="Pfam" id="PF07883">
    <property type="entry name" value="Cupin_2"/>
    <property type="match status" value="1"/>
</dbReference>
<dbReference type="InterPro" id="IPR013096">
    <property type="entry name" value="Cupin_2"/>
</dbReference>
<dbReference type="PANTHER" id="PTHR35848">
    <property type="entry name" value="OXALATE-BINDING PROTEIN"/>
    <property type="match status" value="1"/>
</dbReference>
<feature type="domain" description="Cupin type-2" evidence="2">
    <location>
        <begin position="41"/>
        <end position="108"/>
    </location>
</feature>
<dbReference type="EMBL" id="DRTB01000201">
    <property type="protein sequence ID" value="HHE04940.1"/>
    <property type="molecule type" value="Genomic_DNA"/>
</dbReference>
<dbReference type="Proteomes" id="UP000886110">
    <property type="component" value="Unassembled WGS sequence"/>
</dbReference>
<name>A0A7C5DDF2_UNCW3</name>
<evidence type="ECO:0000259" key="2">
    <source>
        <dbReference type="Pfam" id="PF07883"/>
    </source>
</evidence>
<proteinExistence type="predicted"/>
<dbReference type="Gene3D" id="2.60.120.10">
    <property type="entry name" value="Jelly Rolls"/>
    <property type="match status" value="1"/>
</dbReference>
<dbReference type="InterPro" id="IPR011051">
    <property type="entry name" value="RmlC_Cupin_sf"/>
</dbReference>
<organism evidence="3">
    <name type="scientific">candidate division WOR-3 bacterium</name>
    <dbReference type="NCBI Taxonomy" id="2052148"/>
    <lineage>
        <taxon>Bacteria</taxon>
        <taxon>Bacteria division WOR-3</taxon>
    </lineage>
</organism>
<evidence type="ECO:0000313" key="3">
    <source>
        <dbReference type="EMBL" id="HHE04940.1"/>
    </source>
</evidence>
<keyword evidence="1" id="KW-0479">Metal-binding</keyword>
<comment type="caution">
    <text evidence="3">The sequence shown here is derived from an EMBL/GenBank/DDBJ whole genome shotgun (WGS) entry which is preliminary data.</text>
</comment>
<dbReference type="AlphaFoldDB" id="A0A7C5DDF2"/>
<dbReference type="SUPFAM" id="SSF51182">
    <property type="entry name" value="RmlC-like cupins"/>
    <property type="match status" value="1"/>
</dbReference>
<dbReference type="PANTHER" id="PTHR35848:SF6">
    <property type="entry name" value="CUPIN TYPE-2 DOMAIN-CONTAINING PROTEIN"/>
    <property type="match status" value="1"/>
</dbReference>
<dbReference type="CDD" id="cd02222">
    <property type="entry name" value="cupin_TM1459-like"/>
    <property type="match status" value="1"/>
</dbReference>
<accession>A0A7C5DDF2</accession>
<sequence>MRAGKITDVKEEYVSEEGAKSTYIRWLITEKDGAPHFAMRRFRVEKGGYTPFHKHSHEHEAYVLSGRGVARVGNEEVPLEKDRFVFVPPNVPHQFLNKGEEDLIFLCIIPIK</sequence>
<dbReference type="InterPro" id="IPR051610">
    <property type="entry name" value="GPI/OXD"/>
</dbReference>
<dbReference type="GO" id="GO:0046872">
    <property type="term" value="F:metal ion binding"/>
    <property type="evidence" value="ECO:0007669"/>
    <property type="project" value="UniProtKB-KW"/>
</dbReference>
<dbReference type="InterPro" id="IPR014710">
    <property type="entry name" value="RmlC-like_jellyroll"/>
</dbReference>